<reference evidence="1 2" key="1">
    <citation type="submission" date="2011-09" db="EMBL/GenBank/DDBJ databases">
        <title>The draft genome of Methanotorris formicicus Mc-S-70.</title>
        <authorList>
            <consortium name="US DOE Joint Genome Institute (JGI-PGF)"/>
            <person name="Lucas S."/>
            <person name="Han J."/>
            <person name="Lapidus A."/>
            <person name="Cheng J.-F."/>
            <person name="Goodwin L."/>
            <person name="Pitluck S."/>
            <person name="Peters L."/>
            <person name="Land M.L."/>
            <person name="Hauser L."/>
            <person name="Sieprawska-Lupa M."/>
            <person name="Takai K."/>
            <person name="Miyazaki J."/>
            <person name="Whitman W."/>
            <person name="Woyke T.J."/>
        </authorList>
    </citation>
    <scope>NUCLEOTIDE SEQUENCE [LARGE SCALE GENOMIC DNA]</scope>
    <source>
        <strain evidence="1 2">Mc-S-70</strain>
    </source>
</reference>
<dbReference type="STRING" id="647171.MetfoDRAFT_1995"/>
<dbReference type="Proteomes" id="UP000003706">
    <property type="component" value="Unassembled WGS sequence"/>
</dbReference>
<evidence type="ECO:0000313" key="1">
    <source>
        <dbReference type="EMBL" id="EHP83205.1"/>
    </source>
</evidence>
<proteinExistence type="predicted"/>
<evidence type="ECO:0000313" key="2">
    <source>
        <dbReference type="Proteomes" id="UP000003706"/>
    </source>
</evidence>
<comment type="caution">
    <text evidence="1">The sequence shown here is derived from an EMBL/GenBank/DDBJ whole genome shotgun (WGS) entry which is preliminary data.</text>
</comment>
<dbReference type="RefSeq" id="WP_007045413.1">
    <property type="nucleotide sequence ID" value="NZ_AGJL01000101.1"/>
</dbReference>
<name>H1L1S1_9EURY</name>
<sequence>MHIQLKLDKEMIEIFKGIMVDKGDDLPDDEELVNDVVEHLKKGFDKEKMTFDEKNTLTEKLRGIFHWNFLELCHT</sequence>
<gene>
    <name evidence="1" type="ORF">MetfoDRAFT_1995</name>
</gene>
<organism evidence="1 2">
    <name type="scientific">Methanotorris formicicus Mc-S-70</name>
    <dbReference type="NCBI Taxonomy" id="647171"/>
    <lineage>
        <taxon>Archaea</taxon>
        <taxon>Methanobacteriati</taxon>
        <taxon>Methanobacteriota</taxon>
        <taxon>Methanomada group</taxon>
        <taxon>Methanococci</taxon>
        <taxon>Methanococcales</taxon>
        <taxon>Methanocaldococcaceae</taxon>
        <taxon>Methanotorris</taxon>
    </lineage>
</organism>
<dbReference type="AlphaFoldDB" id="H1L1S1"/>
<dbReference type="EMBL" id="AGJL01000101">
    <property type="protein sequence ID" value="EHP83205.1"/>
    <property type="molecule type" value="Genomic_DNA"/>
</dbReference>
<accession>H1L1S1</accession>
<protein>
    <submittedName>
        <fullName evidence="1">Uncharacterized protein</fullName>
    </submittedName>
</protein>
<keyword evidence="2" id="KW-1185">Reference proteome</keyword>